<feature type="domain" description="DUF1553" evidence="4">
    <location>
        <begin position="537"/>
        <end position="855"/>
    </location>
</feature>
<dbReference type="PANTHER" id="PTHR35889">
    <property type="entry name" value="CYCLOINULO-OLIGOSACCHARIDE FRUCTANOTRANSFERASE-RELATED"/>
    <property type="match status" value="1"/>
</dbReference>
<accession>M5UI39</accession>
<dbReference type="PATRIC" id="fig|1263870.3.peg.3074"/>
<dbReference type="OrthoDB" id="127107at2"/>
<dbReference type="InterPro" id="IPR011429">
    <property type="entry name" value="Cyt_c_Planctomycete-type"/>
</dbReference>
<reference evidence="6 7" key="1">
    <citation type="journal article" date="2013" name="Mar. Genomics">
        <title>Expression of sulfatases in Rhodopirellula baltica and the diversity of sulfatases in the genus Rhodopirellula.</title>
        <authorList>
            <person name="Wegner C.E."/>
            <person name="Richter-Heitmann T."/>
            <person name="Klindworth A."/>
            <person name="Klockow C."/>
            <person name="Richter M."/>
            <person name="Achstetter T."/>
            <person name="Glockner F.O."/>
            <person name="Harder J."/>
        </authorList>
    </citation>
    <scope>NUCLEOTIDE SEQUENCE [LARGE SCALE GENOMIC DNA]</scope>
    <source>
        <strain evidence="6 7">SM41</strain>
    </source>
</reference>
<name>M5UI39_9BACT</name>
<dbReference type="EMBL" id="ANOH01000204">
    <property type="protein sequence ID" value="EMI55683.1"/>
    <property type="molecule type" value="Genomic_DNA"/>
</dbReference>
<dbReference type="Proteomes" id="UP000011885">
    <property type="component" value="Unassembled WGS sequence"/>
</dbReference>
<dbReference type="InterPro" id="IPR022655">
    <property type="entry name" value="DUF1553"/>
</dbReference>
<dbReference type="Pfam" id="PF07635">
    <property type="entry name" value="PSCyt1"/>
    <property type="match status" value="1"/>
</dbReference>
<feature type="domain" description="Cytochrome C Planctomycete-type" evidence="5">
    <location>
        <begin position="44"/>
        <end position="101"/>
    </location>
</feature>
<evidence type="ECO:0000259" key="5">
    <source>
        <dbReference type="Pfam" id="PF07635"/>
    </source>
</evidence>
<evidence type="ECO:0000259" key="4">
    <source>
        <dbReference type="Pfam" id="PF07587"/>
    </source>
</evidence>
<gene>
    <name evidence="6" type="ORF">RSSM_02894</name>
</gene>
<feature type="chain" id="PRO_5004073387" evidence="2">
    <location>
        <begin position="22"/>
        <end position="890"/>
    </location>
</feature>
<protein>
    <submittedName>
        <fullName evidence="6">Secreted protein containing DUF1549</fullName>
    </submittedName>
</protein>
<dbReference type="RefSeq" id="WP_008679316.1">
    <property type="nucleotide sequence ID" value="NZ_ANOH01000204.1"/>
</dbReference>
<evidence type="ECO:0000259" key="3">
    <source>
        <dbReference type="Pfam" id="PF07583"/>
    </source>
</evidence>
<sequence>MTFNRIAVALLMTGLATQAIAQDLSREQLLFFETKIRPVLVRECYGCHSNKAGNVRGGLRLDTRELTHIGGRTGPAVVSGNLEESWLYNAITHQDFVMPPKRKLPQSVINDFRKWIEMGAPDPRQTDVAEIRSSISKEDVERARESFWAYKKPTRPQSPAVDDAAWPRTDIDRFILAKLEQAELQPASDAEAYKVPRRLCFDLIGLPPTPEQVNYFTKQWKTDPDHAIEFVVDRLLKKKQFGERWGRHWLDVVRYAESTGHEYNYTYPHAWRYRDYVIDSFNADKPFNRFVQEQLAGDLLPVKTDEQWAENLTATTFLAIGPKNVNELNRALFEADLIDEQIDATTRVFLGQSVACARCHDHKFDAIPQTDYYALAGVFQNATTYFSNPPSEFGQFSGLQARRSSSLIILPIDDPSPYDTRYSSKELNDLKRQAAEKTQELNRLPRTGVMGSNEGRDILRQRIRLTDEMSRLSAKLSVVGEDGKPRSYTMGVQEQGSPMNAQLLERGEIDQPGQTVKRGFPQVLCSTPVKIKERSSGRLELARFIGSDDNPLTARVMVNRIWQHMIGHGIVRSTEDFGVTGQFPSHPELLDYLAVQFVESGWSVKSLVKEIAMSRVYRMNSTFNQDDHQYDSDNALIWRANPRRLDAEAIRDAMLSVSGQLEYERPRGSEVAKAGYTRVQGGSLVNARVMAQNATGQARGGGRMRFNGQAGGRSQFGDGNRPVQRQGQGGFQSRFQGRQSFADQSTDQSRANQLDMEDAKFRSVYLPVVRDEEPRSLAVFDFADSNAIVGTRESSHTADQSLYMLNNRFVIGQSAALAQRITNESSNTREQIERAFVLTYGRPPTSGEWSAALTFVHDFGGTISTASRQQETLQALCQSLFASAEFRYVD</sequence>
<dbReference type="AlphaFoldDB" id="M5UI39"/>
<keyword evidence="2" id="KW-0732">Signal</keyword>
<keyword evidence="7" id="KW-1185">Reference proteome</keyword>
<feature type="domain" description="DUF1549" evidence="3">
    <location>
        <begin position="171"/>
        <end position="382"/>
    </location>
</feature>
<feature type="signal peptide" evidence="2">
    <location>
        <begin position="1"/>
        <end position="21"/>
    </location>
</feature>
<dbReference type="InterPro" id="IPR011444">
    <property type="entry name" value="DUF1549"/>
</dbReference>
<dbReference type="Pfam" id="PF07587">
    <property type="entry name" value="PSD1"/>
    <property type="match status" value="1"/>
</dbReference>
<proteinExistence type="predicted"/>
<evidence type="ECO:0000256" key="2">
    <source>
        <dbReference type="SAM" id="SignalP"/>
    </source>
</evidence>
<feature type="region of interest" description="Disordered" evidence="1">
    <location>
        <begin position="695"/>
        <end position="733"/>
    </location>
</feature>
<dbReference type="PANTHER" id="PTHR35889:SF3">
    <property type="entry name" value="F-BOX DOMAIN-CONTAINING PROTEIN"/>
    <property type="match status" value="1"/>
</dbReference>
<organism evidence="6 7">
    <name type="scientific">Rhodopirellula sallentina SM41</name>
    <dbReference type="NCBI Taxonomy" id="1263870"/>
    <lineage>
        <taxon>Bacteria</taxon>
        <taxon>Pseudomonadati</taxon>
        <taxon>Planctomycetota</taxon>
        <taxon>Planctomycetia</taxon>
        <taxon>Pirellulales</taxon>
        <taxon>Pirellulaceae</taxon>
        <taxon>Rhodopirellula</taxon>
    </lineage>
</organism>
<evidence type="ECO:0000313" key="7">
    <source>
        <dbReference type="Proteomes" id="UP000011885"/>
    </source>
</evidence>
<evidence type="ECO:0000313" key="6">
    <source>
        <dbReference type="EMBL" id="EMI55683.1"/>
    </source>
</evidence>
<evidence type="ECO:0000256" key="1">
    <source>
        <dbReference type="SAM" id="MobiDB-lite"/>
    </source>
</evidence>
<dbReference type="Pfam" id="PF07583">
    <property type="entry name" value="PSCyt2"/>
    <property type="match status" value="1"/>
</dbReference>
<comment type="caution">
    <text evidence="6">The sequence shown here is derived from an EMBL/GenBank/DDBJ whole genome shotgun (WGS) entry which is preliminary data.</text>
</comment>